<keyword evidence="2 5" id="KW-0812">Transmembrane</keyword>
<feature type="transmembrane region" description="Helical" evidence="5">
    <location>
        <begin position="139"/>
        <end position="164"/>
    </location>
</feature>
<feature type="transmembrane region" description="Helical" evidence="5">
    <location>
        <begin position="80"/>
        <end position="106"/>
    </location>
</feature>
<dbReference type="PROSITE" id="PS50928">
    <property type="entry name" value="ABC_TM1"/>
    <property type="match status" value="1"/>
</dbReference>
<name>A0A2R7Y8H7_9ARCH</name>
<dbReference type="SUPFAM" id="SSF161098">
    <property type="entry name" value="MetI-like"/>
    <property type="match status" value="1"/>
</dbReference>
<reference evidence="7 8" key="1">
    <citation type="submission" date="2017-04" db="EMBL/GenBank/DDBJ databases">
        <title>Draft Aigarchaeota genome from a New Zealand hot spring.</title>
        <authorList>
            <person name="Reysenbach A.-L."/>
            <person name="Donaho J.A."/>
            <person name="Gerhart J."/>
            <person name="Kelley J.F."/>
            <person name="Kouba K."/>
            <person name="Podar M."/>
            <person name="Stott M."/>
        </authorList>
    </citation>
    <scope>NUCLEOTIDE SEQUENCE [LARGE SCALE GENOMIC DNA]</scope>
    <source>
        <strain evidence="7">NZ13_MG1</strain>
    </source>
</reference>
<dbReference type="InterPro" id="IPR000515">
    <property type="entry name" value="MetI-like"/>
</dbReference>
<dbReference type="CDD" id="cd06261">
    <property type="entry name" value="TM_PBP2"/>
    <property type="match status" value="1"/>
</dbReference>
<dbReference type="AlphaFoldDB" id="A0A2R7Y8H7"/>
<evidence type="ECO:0000256" key="3">
    <source>
        <dbReference type="ARBA" id="ARBA00022989"/>
    </source>
</evidence>
<keyword evidence="5" id="KW-0813">Transport</keyword>
<evidence type="ECO:0000313" key="8">
    <source>
        <dbReference type="Proteomes" id="UP000244066"/>
    </source>
</evidence>
<protein>
    <submittedName>
        <fullName evidence="7">ABC transporter substrate-binding protein</fullName>
    </submittedName>
</protein>
<evidence type="ECO:0000313" key="7">
    <source>
        <dbReference type="EMBL" id="PUA33776.1"/>
    </source>
</evidence>
<dbReference type="PANTHER" id="PTHR43632">
    <property type="entry name" value="PERMEASE COMPONENT OF TUNGSTATE ABC TRANSPORTER"/>
    <property type="match status" value="1"/>
</dbReference>
<sequence length="212" mass="22330">MWQEVSEVVARSLLVSGTATVLAASWSIPTAMFLAEKESAFRRVLLDVSNTLVGVPTVLIGLILYLLLSRSGPLGFFGLLYTPASIVAGEAILITPLIVSLSASVLREKRAEVWEMALSMGATERQASATMVAESLPRLLTAVLLGFNRAIGELGVALMLGGNIKGFTRVMTTAIALEVSRGEFELALTLGGVLLVVVFGITAIVRKVGKAG</sequence>
<evidence type="ECO:0000256" key="5">
    <source>
        <dbReference type="RuleBase" id="RU363032"/>
    </source>
</evidence>
<feature type="transmembrane region" description="Helical" evidence="5">
    <location>
        <begin position="184"/>
        <end position="205"/>
    </location>
</feature>
<comment type="similarity">
    <text evidence="5">Belongs to the binding-protein-dependent transport system permease family.</text>
</comment>
<dbReference type="InterPro" id="IPR049783">
    <property type="entry name" value="ABC_perm_TupB-like"/>
</dbReference>
<keyword evidence="4 5" id="KW-0472">Membrane</keyword>
<evidence type="ECO:0000256" key="1">
    <source>
        <dbReference type="ARBA" id="ARBA00004141"/>
    </source>
</evidence>
<feature type="transmembrane region" description="Helical" evidence="5">
    <location>
        <begin position="12"/>
        <end position="35"/>
    </location>
</feature>
<dbReference type="NCBIfam" id="NF038017">
    <property type="entry name" value="ABC_perm1"/>
    <property type="match status" value="1"/>
</dbReference>
<evidence type="ECO:0000259" key="6">
    <source>
        <dbReference type="PROSITE" id="PS50928"/>
    </source>
</evidence>
<dbReference type="PANTHER" id="PTHR43632:SF1">
    <property type="entry name" value="PERMEASE COMPONENT OF TUNGSTATE ABC TRANSPORTER"/>
    <property type="match status" value="1"/>
</dbReference>
<feature type="domain" description="ABC transmembrane type-1" evidence="6">
    <location>
        <begin position="9"/>
        <end position="205"/>
    </location>
</feature>
<dbReference type="GO" id="GO:0005886">
    <property type="term" value="C:plasma membrane"/>
    <property type="evidence" value="ECO:0007669"/>
    <property type="project" value="UniProtKB-SubCell"/>
</dbReference>
<evidence type="ECO:0000256" key="4">
    <source>
        <dbReference type="ARBA" id="ARBA00023136"/>
    </source>
</evidence>
<comment type="subcellular location">
    <subcellularLocation>
        <location evidence="5">Cell membrane</location>
        <topology evidence="5">Multi-pass membrane protein</topology>
    </subcellularLocation>
    <subcellularLocation>
        <location evidence="1">Membrane</location>
        <topology evidence="1">Multi-pass membrane protein</topology>
    </subcellularLocation>
</comment>
<accession>A0A2R7Y8H7</accession>
<organism evidence="7 8">
    <name type="scientific">Candidatus Terraquivivens tikiterensis</name>
    <dbReference type="NCBI Taxonomy" id="1980982"/>
    <lineage>
        <taxon>Archaea</taxon>
        <taxon>Nitrososphaerota</taxon>
        <taxon>Candidatus Wolframiiraptoraceae</taxon>
        <taxon>Candidatus Terraquivivens</taxon>
    </lineage>
</organism>
<dbReference type="Proteomes" id="UP000244066">
    <property type="component" value="Unassembled WGS sequence"/>
</dbReference>
<proteinExistence type="inferred from homology"/>
<dbReference type="EMBL" id="NDWU01000004">
    <property type="protein sequence ID" value="PUA33776.1"/>
    <property type="molecule type" value="Genomic_DNA"/>
</dbReference>
<dbReference type="Gene3D" id="1.10.3720.10">
    <property type="entry name" value="MetI-like"/>
    <property type="match status" value="1"/>
</dbReference>
<evidence type="ECO:0000256" key="2">
    <source>
        <dbReference type="ARBA" id="ARBA00022692"/>
    </source>
</evidence>
<dbReference type="GO" id="GO:0055085">
    <property type="term" value="P:transmembrane transport"/>
    <property type="evidence" value="ECO:0007669"/>
    <property type="project" value="InterPro"/>
</dbReference>
<comment type="caution">
    <text evidence="7">The sequence shown here is derived from an EMBL/GenBank/DDBJ whole genome shotgun (WGS) entry which is preliminary data.</text>
</comment>
<dbReference type="Pfam" id="PF00528">
    <property type="entry name" value="BPD_transp_1"/>
    <property type="match status" value="1"/>
</dbReference>
<feature type="transmembrane region" description="Helical" evidence="5">
    <location>
        <begin position="44"/>
        <end position="68"/>
    </location>
</feature>
<dbReference type="InterPro" id="IPR035906">
    <property type="entry name" value="MetI-like_sf"/>
</dbReference>
<keyword evidence="3 5" id="KW-1133">Transmembrane helix</keyword>
<gene>
    <name evidence="7" type="ORF">B9J98_02205</name>
</gene>